<evidence type="ECO:0000256" key="5">
    <source>
        <dbReference type="RuleBase" id="RU003657"/>
    </source>
</evidence>
<keyword evidence="3 5" id="KW-0368">Histidine biosynthesis</keyword>
<name>A0ABW3WKZ4_9RHOO</name>
<accession>A0ABW3WKZ4</accession>
<evidence type="ECO:0000313" key="7">
    <source>
        <dbReference type="Proteomes" id="UP001597158"/>
    </source>
</evidence>
<proteinExistence type="inferred from homology"/>
<dbReference type="Gene3D" id="3.20.20.70">
    <property type="entry name" value="Aldolase class I"/>
    <property type="match status" value="1"/>
</dbReference>
<keyword evidence="7" id="KW-1185">Reference proteome</keyword>
<evidence type="ECO:0000256" key="4">
    <source>
        <dbReference type="ARBA" id="ARBA00029440"/>
    </source>
</evidence>
<dbReference type="PANTHER" id="PTHR43090">
    <property type="entry name" value="1-(5-PHOSPHORIBOSYL)-5-[(5-PHOSPHORIBOSYLAMINO)METHYLIDENEAMINO] IMIDAZOLE-4-CARBOXAMIDE ISOMERASE"/>
    <property type="match status" value="1"/>
</dbReference>
<dbReference type="SUPFAM" id="SSF51366">
    <property type="entry name" value="Ribulose-phoshate binding barrel"/>
    <property type="match status" value="1"/>
</dbReference>
<comment type="pathway">
    <text evidence="4">Amino-acid biosynthesis.</text>
</comment>
<evidence type="ECO:0000256" key="2">
    <source>
        <dbReference type="ARBA" id="ARBA00022605"/>
    </source>
</evidence>
<evidence type="ECO:0000256" key="1">
    <source>
        <dbReference type="ARBA" id="ARBA00009667"/>
    </source>
</evidence>
<reference evidence="7" key="1">
    <citation type="journal article" date="2019" name="Int. J. Syst. Evol. Microbiol.">
        <title>The Global Catalogue of Microorganisms (GCM) 10K type strain sequencing project: providing services to taxonomists for standard genome sequencing and annotation.</title>
        <authorList>
            <consortium name="The Broad Institute Genomics Platform"/>
            <consortium name="The Broad Institute Genome Sequencing Center for Infectious Disease"/>
            <person name="Wu L."/>
            <person name="Ma J."/>
        </authorList>
    </citation>
    <scope>NUCLEOTIDE SEQUENCE [LARGE SCALE GENOMIC DNA]</scope>
    <source>
        <strain evidence="7">CCUG 48884</strain>
    </source>
</reference>
<gene>
    <name evidence="6" type="ORF">ACFQ4M_19380</name>
</gene>
<keyword evidence="2 5" id="KW-0028">Amino-acid biosynthesis</keyword>
<dbReference type="InterPro" id="IPR044524">
    <property type="entry name" value="Isoase_HisA-like"/>
</dbReference>
<protein>
    <submittedName>
        <fullName evidence="6">HisA/HisF-related TIM barrel protein</fullName>
    </submittedName>
</protein>
<dbReference type="InterPro" id="IPR006062">
    <property type="entry name" value="His_biosynth"/>
</dbReference>
<dbReference type="PANTHER" id="PTHR43090:SF2">
    <property type="entry name" value="1-(5-PHOSPHORIBOSYL)-5-[(5-PHOSPHORIBOSYLAMINO)METHYLIDENEAMINO] IMIDAZOLE-4-CARBOXAMIDE ISOMERASE"/>
    <property type="match status" value="1"/>
</dbReference>
<sequence>MQLIPVIDLMAGQVVRGVRGERSAYRPIRSSLCESSAALDLAPRLLARAASDTLYIADLDALMGGALQFDILAALLEHLPAAQFWVDGGFRDAESVEAFRQRLGPHAARVVPIVASESLADADHARRCLDTHRTHCILSLDRRHGSLLDAGGCHAHPEWWPDRVIVMTLDRVGADTGPDLDTLHSVQALRPDVQLIGAGGIRQDADLQRAAASGARAWLVASALHDGRIGVDCTAD</sequence>
<dbReference type="Pfam" id="PF00977">
    <property type="entry name" value="His_biosynth"/>
    <property type="match status" value="1"/>
</dbReference>
<evidence type="ECO:0000256" key="3">
    <source>
        <dbReference type="ARBA" id="ARBA00023102"/>
    </source>
</evidence>
<dbReference type="CDD" id="cd04723">
    <property type="entry name" value="HisA_HisF"/>
    <property type="match status" value="1"/>
</dbReference>
<evidence type="ECO:0000313" key="6">
    <source>
        <dbReference type="EMBL" id="MFD1265744.1"/>
    </source>
</evidence>
<dbReference type="Proteomes" id="UP001597158">
    <property type="component" value="Unassembled WGS sequence"/>
</dbReference>
<dbReference type="InterPro" id="IPR011060">
    <property type="entry name" value="RibuloseP-bd_barrel"/>
</dbReference>
<dbReference type="InterPro" id="IPR013785">
    <property type="entry name" value="Aldolase_TIM"/>
</dbReference>
<dbReference type="RefSeq" id="WP_277835006.1">
    <property type="nucleotide sequence ID" value="NZ_JARQZE010000019.1"/>
</dbReference>
<comment type="similarity">
    <text evidence="1 5">Belongs to the HisA/HisF family.</text>
</comment>
<comment type="caution">
    <text evidence="6">The sequence shown here is derived from an EMBL/GenBank/DDBJ whole genome shotgun (WGS) entry which is preliminary data.</text>
</comment>
<organism evidence="6 7">
    <name type="scientific">Thauera mechernichensis</name>
    <dbReference type="NCBI Taxonomy" id="82788"/>
    <lineage>
        <taxon>Bacteria</taxon>
        <taxon>Pseudomonadati</taxon>
        <taxon>Pseudomonadota</taxon>
        <taxon>Betaproteobacteria</taxon>
        <taxon>Rhodocyclales</taxon>
        <taxon>Zoogloeaceae</taxon>
        <taxon>Thauera</taxon>
    </lineage>
</organism>
<dbReference type="EMBL" id="JBHTMC010000036">
    <property type="protein sequence ID" value="MFD1265744.1"/>
    <property type="molecule type" value="Genomic_DNA"/>
</dbReference>